<accession>A0A8S1MPN8</accession>
<dbReference type="GO" id="GO:0003682">
    <property type="term" value="F:chromatin binding"/>
    <property type="evidence" value="ECO:0007669"/>
    <property type="project" value="TreeGrafter"/>
</dbReference>
<sequence length="1447" mass="173198">MDTNTIQSLYIPDPEEKIVYKNVRKPNLPATADIAYCEIRIAELMAEVEAQKEHSFKIQQQLDLYVTYEQSLIQYESKNSILSEENKQLSQLLQVKSRDLEQAQLKILELEQQIDVLREVDQELQRNIQLLLFKDREIQELNNKYNSLEQFLQQNKNWELINQDLKNQIINWKHDVELWKDRFTKSENERKRLLELREEGLKKYDLIENIDTQPHSPQVELNEQQTEKQKIEKSPENHSQLLQQTQVNLFEKEHQNNLLNNELNGLRQQQLEFQKRLSELTNQIGKLDEKDKEIARLNGLLQEKPKIQIVREEKIVTVENTQLDEEKIRLQGLLDESNIRLENSFNDIEQLNSRIQTLEDVNQKLQRDNRQIQRLQEQIDLLIIDKQNLQASIVQKDKVLNETLALLRQKTIQIQEFQAVEQELNIANKKINSLLKDQEDYRRQLGELEQLAQQVKKQEHICQEKDKVVKEQLLQIQQLKQNRNELQNELNDSKIRINLLTKYESRVKSQQNTIQSLRQELQDTLTGSEQWREKYNQNCSEISRLQRLLDVSQQRIIKLQEELKNFNNNFELGQIKIEGVPIIKRIEKVTIQDNNQIEKLQNQLISSELTNESLIRNRQSEIQSIQRELDALNQLLQQKRQESELWKNKYLTSEQQNTQLQNINDKYKQLVLRCEGQKATIQQLESKCLEQGQEIEQQRSKIFSLSIEVHQIDGYKIEKEQQKEKALQLYQELILSQSRVARLIGTINELQRQQNIKSQDPQGKLVQQKSDTVEKMRQKIVELEMEIDDTKDDQISELEQRIQILESELKKQLDINGQLVKDLQNVDRKKQDILSELQALQTSESDTNQLRIAFNKKIKECEQLKTDLDKIQIVIQSYEQQIEKSRELDANQKNELQRLKIFNNNLNKQIASLLLHLNSLELTINTQRHKLDAYPEFEERINDQIAKINSLEKQNDELKLQNDILNAQITQLEQNIIKLQPLEQQVTLLKEIINNDNREIGLWQTRFQDLENERAQQNEDYRKKIDQYKIELKDQQNLEMIIKQQQNDIEDLSQNNQKLISNIRELQTQQDKLLRDLDNKDIEIKRLQQIEQEFRKLQDLFNQEIEKYQDLSDKYQQLQNQYDQTRREQEKLENKCAMMSSEIERLKVMLKNKNQELELNRQQIHQTEQLIDQLQPLTVENKRLFEQIQKQIQQIEELKQQIMLLQRQLDDKKKQLEQQQINEEQQQEEINRLLNVLRSKEDDIHQFRQVTKQYEIQLKDNKKEDDQWNDLQNELNKLTQHVNYLNEIIGQKNIELENMQKQNTQYQLQLLENEKLDYKILEKTVEAREKEVEDWRRRFQKLTQDQEKLYNEKLESNNKLAGQELEIERWKRKVTSNESELNLLRNIISQLNVEIERLSKSSEDLLQDNEGWREKYSKLQQQIPSMLELIPPITPGNSFRISDKPQQ</sequence>
<reference evidence="3" key="1">
    <citation type="submission" date="2021-01" db="EMBL/GenBank/DDBJ databases">
        <authorList>
            <consortium name="Genoscope - CEA"/>
            <person name="William W."/>
        </authorList>
    </citation>
    <scope>NUCLEOTIDE SEQUENCE</scope>
</reference>
<name>A0A8S1MPN8_PARPR</name>
<evidence type="ECO:0000256" key="1">
    <source>
        <dbReference type="SAM" id="Coils"/>
    </source>
</evidence>
<dbReference type="EMBL" id="CAJJDM010000067">
    <property type="protein sequence ID" value="CAD8081292.1"/>
    <property type="molecule type" value="Genomic_DNA"/>
</dbReference>
<evidence type="ECO:0000256" key="2">
    <source>
        <dbReference type="SAM" id="MobiDB-lite"/>
    </source>
</evidence>
<comment type="caution">
    <text evidence="3">The sequence shown here is derived from an EMBL/GenBank/DDBJ whole genome shotgun (WGS) entry which is preliminary data.</text>
</comment>
<dbReference type="GO" id="GO:0007076">
    <property type="term" value="P:mitotic chromosome condensation"/>
    <property type="evidence" value="ECO:0007669"/>
    <property type="project" value="TreeGrafter"/>
</dbReference>
<feature type="coiled-coil region" evidence="1">
    <location>
        <begin position="334"/>
        <end position="392"/>
    </location>
</feature>
<feature type="compositionally biased region" description="Basic and acidic residues" evidence="2">
    <location>
        <begin position="225"/>
        <end position="236"/>
    </location>
</feature>
<feature type="coiled-coil region" evidence="1">
    <location>
        <begin position="766"/>
        <end position="1422"/>
    </location>
</feature>
<evidence type="ECO:0000313" key="4">
    <source>
        <dbReference type="Proteomes" id="UP000688137"/>
    </source>
</evidence>
<feature type="region of interest" description="Disordered" evidence="2">
    <location>
        <begin position="214"/>
        <end position="236"/>
    </location>
</feature>
<dbReference type="GO" id="GO:0000785">
    <property type="term" value="C:chromatin"/>
    <property type="evidence" value="ECO:0007669"/>
    <property type="project" value="TreeGrafter"/>
</dbReference>
<proteinExistence type="predicted"/>
<feature type="coiled-coil region" evidence="1">
    <location>
        <begin position="417"/>
        <end position="732"/>
    </location>
</feature>
<gene>
    <name evidence="3" type="ORF">PPRIM_AZ9-3.1.T0650147</name>
</gene>
<dbReference type="PANTHER" id="PTHR43941:SF1">
    <property type="entry name" value="STRUCTURAL MAINTENANCE OF CHROMOSOMES PROTEIN 2"/>
    <property type="match status" value="1"/>
</dbReference>
<dbReference type="Proteomes" id="UP000688137">
    <property type="component" value="Unassembled WGS sequence"/>
</dbReference>
<evidence type="ECO:0000313" key="3">
    <source>
        <dbReference type="EMBL" id="CAD8081292.1"/>
    </source>
</evidence>
<dbReference type="PANTHER" id="PTHR43941">
    <property type="entry name" value="STRUCTURAL MAINTENANCE OF CHROMOSOMES PROTEIN 2"/>
    <property type="match status" value="1"/>
</dbReference>
<protein>
    <submittedName>
        <fullName evidence="3">Uncharacterized protein</fullName>
    </submittedName>
</protein>
<keyword evidence="4" id="KW-1185">Reference proteome</keyword>
<dbReference type="OMA" id="WELINQD"/>
<dbReference type="GO" id="GO:0000796">
    <property type="term" value="C:condensin complex"/>
    <property type="evidence" value="ECO:0007669"/>
    <property type="project" value="TreeGrafter"/>
</dbReference>
<feature type="compositionally biased region" description="Polar residues" evidence="2">
    <location>
        <begin position="214"/>
        <end position="224"/>
    </location>
</feature>
<feature type="coiled-coil region" evidence="1">
    <location>
        <begin position="242"/>
        <end position="283"/>
    </location>
</feature>
<keyword evidence="1" id="KW-0175">Coiled coil</keyword>
<organism evidence="3 4">
    <name type="scientific">Paramecium primaurelia</name>
    <dbReference type="NCBI Taxonomy" id="5886"/>
    <lineage>
        <taxon>Eukaryota</taxon>
        <taxon>Sar</taxon>
        <taxon>Alveolata</taxon>
        <taxon>Ciliophora</taxon>
        <taxon>Intramacronucleata</taxon>
        <taxon>Oligohymenophorea</taxon>
        <taxon>Peniculida</taxon>
        <taxon>Parameciidae</taxon>
        <taxon>Paramecium</taxon>
    </lineage>
</organism>
<feature type="coiled-coil region" evidence="1">
    <location>
        <begin position="72"/>
        <end position="182"/>
    </location>
</feature>
<dbReference type="GO" id="GO:0000793">
    <property type="term" value="C:condensed chromosome"/>
    <property type="evidence" value="ECO:0007669"/>
    <property type="project" value="TreeGrafter"/>
</dbReference>